<evidence type="ECO:0000256" key="1">
    <source>
        <dbReference type="SAM" id="MobiDB-lite"/>
    </source>
</evidence>
<dbReference type="InterPro" id="IPR008928">
    <property type="entry name" value="6-hairpin_glycosidase_sf"/>
</dbReference>
<dbReference type="SUPFAM" id="SSF48208">
    <property type="entry name" value="Six-hairpin glycosidases"/>
    <property type="match status" value="1"/>
</dbReference>
<feature type="compositionally biased region" description="Polar residues" evidence="1">
    <location>
        <begin position="10"/>
        <end position="30"/>
    </location>
</feature>
<name>A0A371DPG6_9APHY</name>
<evidence type="ECO:0000313" key="3">
    <source>
        <dbReference type="Proteomes" id="UP000256964"/>
    </source>
</evidence>
<sequence>MPRSHVDGTRTANEVTSSSGRTVSSLQTDDPQGRLQVHERWPHNSLPQLLPQFSSTMHLFTFLLTTFSLLRVAVVAERIDRHAIVSSYNPVRTASSETTPMQVGNGHFAFGADVTGLQTFLPFAIMSDWGWKNDSLPAGMTEADVDAYRGAVWDGVQYNFGGPQPMQQWLVSNPNRVNLGRVGLLFLDGRNGTANVTEDDLVGTRQELDLWTGTMTSTFQWQGEHVEVQTVAAQSSDTIGVTVTSSLVATGRLGLFLDFPWNDGKSEFEAPFVGLWNATSNHTTALSTGAGLGDNVRAAVAHTLGTTTFFTFVGGDNFSVARVSTDEHRYTIKPKSATRTLSVSIAYAPGQIKSLPSVEAVEEESQQTWKDYWSENGFVDVVTGSSDSRADELQRRIILSQYLLRVNEAGDTPPQESGLVNNGWYGKFHMEMFFWHSAHWALWNNWDLLNRASSVYSRFLPQSIERAQVQEHYSAGARWSKMTDPSGRSAPGEINELLIWQQPHSLVFAEYEYRATRSRATLEKWRDVVRAGADWMAVFAKRNASTGFFDLGPPMYVVSEDTSPNATRNPAFELSYWRFGLDHASTWMTRLGEEVPEAWTEVKENLAPLPMEGGLYAVYEGIPSDFWGTPTFTNDHPALVGLHGWLPQTANVSLDIAKATAEKVWTSWNISNCWGWDFPMLAMSAGRNGETEKAMEWLLHPLFEFDDVGMPIGGVRVPTPYFPGSGALLYAVAMLAGGWDGSSSAAPGFPQTGWRVRTEGISRAM</sequence>
<dbReference type="OrthoDB" id="3534988at2759"/>
<dbReference type="STRING" id="139420.A0A371DPG6"/>
<dbReference type="Proteomes" id="UP000256964">
    <property type="component" value="Unassembled WGS sequence"/>
</dbReference>
<accession>A0A371DPG6</accession>
<gene>
    <name evidence="2" type="ORF">OH76DRAFT_958618</name>
</gene>
<evidence type="ECO:0008006" key="4">
    <source>
        <dbReference type="Google" id="ProtNLM"/>
    </source>
</evidence>
<proteinExistence type="predicted"/>
<dbReference type="EMBL" id="KZ857384">
    <property type="protein sequence ID" value="RDX54402.1"/>
    <property type="molecule type" value="Genomic_DNA"/>
</dbReference>
<dbReference type="InterPro" id="IPR012341">
    <property type="entry name" value="6hp_glycosidase-like_sf"/>
</dbReference>
<keyword evidence="3" id="KW-1185">Reference proteome</keyword>
<organism evidence="2 3">
    <name type="scientific">Lentinus brumalis</name>
    <dbReference type="NCBI Taxonomy" id="2498619"/>
    <lineage>
        <taxon>Eukaryota</taxon>
        <taxon>Fungi</taxon>
        <taxon>Dikarya</taxon>
        <taxon>Basidiomycota</taxon>
        <taxon>Agaricomycotina</taxon>
        <taxon>Agaricomycetes</taxon>
        <taxon>Polyporales</taxon>
        <taxon>Polyporaceae</taxon>
        <taxon>Lentinus</taxon>
    </lineage>
</organism>
<protein>
    <recommendedName>
        <fullName evidence="4">Six-hairpin glycosidase</fullName>
    </recommendedName>
</protein>
<dbReference type="GO" id="GO:0005975">
    <property type="term" value="P:carbohydrate metabolic process"/>
    <property type="evidence" value="ECO:0007669"/>
    <property type="project" value="InterPro"/>
</dbReference>
<dbReference type="Gene3D" id="1.50.10.10">
    <property type="match status" value="1"/>
</dbReference>
<reference evidence="2 3" key="1">
    <citation type="journal article" date="2018" name="Biotechnol. Biofuels">
        <title>Integrative visual omics of the white-rot fungus Polyporus brumalis exposes the biotechnological potential of its oxidative enzymes for delignifying raw plant biomass.</title>
        <authorList>
            <person name="Miyauchi S."/>
            <person name="Rancon A."/>
            <person name="Drula E."/>
            <person name="Hage H."/>
            <person name="Chaduli D."/>
            <person name="Favel A."/>
            <person name="Grisel S."/>
            <person name="Henrissat B."/>
            <person name="Herpoel-Gimbert I."/>
            <person name="Ruiz-Duenas F.J."/>
            <person name="Chevret D."/>
            <person name="Hainaut M."/>
            <person name="Lin J."/>
            <person name="Wang M."/>
            <person name="Pangilinan J."/>
            <person name="Lipzen A."/>
            <person name="Lesage-Meessen L."/>
            <person name="Navarro D."/>
            <person name="Riley R."/>
            <person name="Grigoriev I.V."/>
            <person name="Zhou S."/>
            <person name="Raouche S."/>
            <person name="Rosso M.N."/>
        </authorList>
    </citation>
    <scope>NUCLEOTIDE SEQUENCE [LARGE SCALE GENOMIC DNA]</scope>
    <source>
        <strain evidence="2 3">BRFM 1820</strain>
    </source>
</reference>
<dbReference type="AlphaFoldDB" id="A0A371DPG6"/>
<dbReference type="GO" id="GO:0003824">
    <property type="term" value="F:catalytic activity"/>
    <property type="evidence" value="ECO:0007669"/>
    <property type="project" value="UniProtKB-ARBA"/>
</dbReference>
<feature type="region of interest" description="Disordered" evidence="1">
    <location>
        <begin position="1"/>
        <end position="34"/>
    </location>
</feature>
<evidence type="ECO:0000313" key="2">
    <source>
        <dbReference type="EMBL" id="RDX54402.1"/>
    </source>
</evidence>